<feature type="domain" description="HTH tetR-type" evidence="3">
    <location>
        <begin position="7"/>
        <end position="67"/>
    </location>
</feature>
<name>A0ABV8D2X1_9STRE</name>
<dbReference type="Gene3D" id="1.10.357.10">
    <property type="entry name" value="Tetracycline Repressor, domain 2"/>
    <property type="match status" value="1"/>
</dbReference>
<gene>
    <name evidence="4" type="ORF">ACFOSE_07735</name>
</gene>
<evidence type="ECO:0000313" key="4">
    <source>
        <dbReference type="EMBL" id="MFC3932646.1"/>
    </source>
</evidence>
<keyword evidence="1 2" id="KW-0238">DNA-binding</keyword>
<dbReference type="InterPro" id="IPR009057">
    <property type="entry name" value="Homeodomain-like_sf"/>
</dbReference>
<dbReference type="PROSITE" id="PS50977">
    <property type="entry name" value="HTH_TETR_2"/>
    <property type="match status" value="1"/>
</dbReference>
<evidence type="ECO:0000259" key="3">
    <source>
        <dbReference type="PROSITE" id="PS50977"/>
    </source>
</evidence>
<evidence type="ECO:0000256" key="1">
    <source>
        <dbReference type="ARBA" id="ARBA00023125"/>
    </source>
</evidence>
<dbReference type="InterPro" id="IPR050624">
    <property type="entry name" value="HTH-type_Tx_Regulator"/>
</dbReference>
<dbReference type="Proteomes" id="UP001595901">
    <property type="component" value="Unassembled WGS sequence"/>
</dbReference>
<evidence type="ECO:0000256" key="2">
    <source>
        <dbReference type="PROSITE-ProRule" id="PRU00335"/>
    </source>
</evidence>
<dbReference type="PANTHER" id="PTHR43479">
    <property type="entry name" value="ACREF/ENVCD OPERON REPRESSOR-RELATED"/>
    <property type="match status" value="1"/>
</dbReference>
<protein>
    <submittedName>
        <fullName evidence="4">TetR/AcrR family transcriptional regulator</fullName>
    </submittedName>
</protein>
<feature type="DNA-binding region" description="H-T-H motif" evidence="2">
    <location>
        <begin position="30"/>
        <end position="49"/>
    </location>
</feature>
<evidence type="ECO:0000313" key="5">
    <source>
        <dbReference type="Proteomes" id="UP001595901"/>
    </source>
</evidence>
<dbReference type="PRINTS" id="PR00455">
    <property type="entry name" value="HTHTETR"/>
</dbReference>
<keyword evidence="5" id="KW-1185">Reference proteome</keyword>
<dbReference type="EMBL" id="JBHSAC010000064">
    <property type="protein sequence ID" value="MFC3932646.1"/>
    <property type="molecule type" value="Genomic_DNA"/>
</dbReference>
<accession>A0ABV8D2X1</accession>
<organism evidence="4 5">
    <name type="scientific">Streptococcus dentapri</name>
    <dbReference type="NCBI Taxonomy" id="573564"/>
    <lineage>
        <taxon>Bacteria</taxon>
        <taxon>Bacillati</taxon>
        <taxon>Bacillota</taxon>
        <taxon>Bacilli</taxon>
        <taxon>Lactobacillales</taxon>
        <taxon>Streptococcaceae</taxon>
        <taxon>Streptococcus</taxon>
    </lineage>
</organism>
<dbReference type="InterPro" id="IPR001647">
    <property type="entry name" value="HTH_TetR"/>
</dbReference>
<comment type="caution">
    <text evidence="4">The sequence shown here is derived from an EMBL/GenBank/DDBJ whole genome shotgun (WGS) entry which is preliminary data.</text>
</comment>
<sequence length="197" mass="22377">MVSDKVEGTKQRIIRAAQSLFAEKSYQAVGVREIAKRAGCSHTAIYLYFKNKDEILYEVAHEPLEGLYQNSLNINQSKLPPADKLLQICHSFIAFGFQHINAYHLLFIYGGDRVDLPAFANPVNTLRIDSFNILRDLIKQVLPDYMNDEQALNIVRGVYFFLLGTISTYATEGGVYDERLQAIVTDYLTYSILQKEG</sequence>
<dbReference type="SUPFAM" id="SSF46689">
    <property type="entry name" value="Homeodomain-like"/>
    <property type="match status" value="1"/>
</dbReference>
<dbReference type="PANTHER" id="PTHR43479:SF11">
    <property type="entry name" value="ACREF_ENVCD OPERON REPRESSOR-RELATED"/>
    <property type="match status" value="1"/>
</dbReference>
<proteinExistence type="predicted"/>
<dbReference type="Pfam" id="PF00440">
    <property type="entry name" value="TetR_N"/>
    <property type="match status" value="1"/>
</dbReference>
<dbReference type="RefSeq" id="WP_380432206.1">
    <property type="nucleotide sequence ID" value="NZ_JBHSAC010000064.1"/>
</dbReference>
<reference evidence="5" key="1">
    <citation type="journal article" date="2019" name="Int. J. Syst. Evol. Microbiol.">
        <title>The Global Catalogue of Microorganisms (GCM) 10K type strain sequencing project: providing services to taxonomists for standard genome sequencing and annotation.</title>
        <authorList>
            <consortium name="The Broad Institute Genomics Platform"/>
            <consortium name="The Broad Institute Genome Sequencing Center for Infectious Disease"/>
            <person name="Wu L."/>
            <person name="Ma J."/>
        </authorList>
    </citation>
    <scope>NUCLEOTIDE SEQUENCE [LARGE SCALE GENOMIC DNA]</scope>
    <source>
        <strain evidence="5">CCUG 58728</strain>
    </source>
</reference>